<name>A0A084JJS3_9FIRM</name>
<dbReference type="EMBL" id="JPME01000019">
    <property type="protein sequence ID" value="KEZ89207.1"/>
    <property type="molecule type" value="Genomic_DNA"/>
</dbReference>
<dbReference type="GO" id="GO:0016829">
    <property type="term" value="F:lyase activity"/>
    <property type="evidence" value="ECO:0007669"/>
    <property type="project" value="UniProtKB-KW"/>
</dbReference>
<keyword evidence="1" id="KW-0456">Lyase</keyword>
<dbReference type="Proteomes" id="UP000028525">
    <property type="component" value="Unassembled WGS sequence"/>
</dbReference>
<dbReference type="PANTHER" id="PTHR32432:SF13">
    <property type="entry name" value="ETHANOLAMINE AMMONIA-LYASE REACTIVASE EUTA"/>
    <property type="match status" value="1"/>
</dbReference>
<protein>
    <submittedName>
        <fullName evidence="1">Ethanolamine ammonia-lyase</fullName>
    </submittedName>
</protein>
<dbReference type="InterPro" id="IPR050696">
    <property type="entry name" value="FtsA/MreB"/>
</dbReference>
<proteinExistence type="predicted"/>
<dbReference type="AlphaFoldDB" id="A0A084JJS3"/>
<organism evidence="1 2">
    <name type="scientific">Lacrimispora celerecrescens</name>
    <dbReference type="NCBI Taxonomy" id="29354"/>
    <lineage>
        <taxon>Bacteria</taxon>
        <taxon>Bacillati</taxon>
        <taxon>Bacillota</taxon>
        <taxon>Clostridia</taxon>
        <taxon>Lachnospirales</taxon>
        <taxon>Lachnospiraceae</taxon>
        <taxon>Lacrimispora</taxon>
    </lineage>
</organism>
<keyword evidence="2" id="KW-1185">Reference proteome</keyword>
<dbReference type="InterPro" id="IPR043129">
    <property type="entry name" value="ATPase_NBD"/>
</dbReference>
<evidence type="ECO:0000313" key="2">
    <source>
        <dbReference type="Proteomes" id="UP000028525"/>
    </source>
</evidence>
<dbReference type="Pfam" id="PF06277">
    <property type="entry name" value="EutA"/>
    <property type="match status" value="1"/>
</dbReference>
<reference evidence="1 2" key="1">
    <citation type="submission" date="2014-07" db="EMBL/GenBank/DDBJ databases">
        <title>Draft genome of Clostridium celerecrescens 152B isolated from sediments associated with methane hydrate from Krishna Godavari basin.</title>
        <authorList>
            <person name="Honkalas V.S."/>
            <person name="Dabir A.P."/>
            <person name="Arora P."/>
            <person name="Dhakephalkar P.K."/>
        </authorList>
    </citation>
    <scope>NUCLEOTIDE SEQUENCE [LARGE SCALE GENOMIC DNA]</scope>
    <source>
        <strain evidence="1 2">152B</strain>
    </source>
</reference>
<dbReference type="STRING" id="29354.IO98_16260"/>
<dbReference type="InterPro" id="IPR009377">
    <property type="entry name" value="EutA"/>
</dbReference>
<dbReference type="OrthoDB" id="1542at2"/>
<dbReference type="PIRSF" id="PIRSF012293">
    <property type="entry name" value="EutA"/>
    <property type="match status" value="1"/>
</dbReference>
<evidence type="ECO:0000313" key="1">
    <source>
        <dbReference type="EMBL" id="KEZ89207.1"/>
    </source>
</evidence>
<accession>A0A084JJS3</accession>
<sequence length="476" mass="51433">MTETLLSVGIDIGTSTTQLILSELSIENIASVFTIPRVSIKDKKVIFKSDIIFTPILENNLIDSDGIKAFVEQQYKKAGITKSDIQTGAVIITGETVRKENAQAVAKALSGFAGDFVVATAGPDLESIIAGKGAGTYSYSESQYTTAVNFDIGGGTTNLVVFNNGDIEDTACFDIGGRLIKVDTSEIIRYISPKVKEIIKREALEIHLNEKINLKELDKLLAIFVQVLENSIGLGEKSPYFDLLITNKALSTKIQMKCISFSGGVADGITKDPIQNPFKYGDIGLLLGKKISGSLLMTDLKLIPTVETIRATVVGAGSHTTDVSGSTITYKEDILPLKNIPILQLSKDDESADNSGNLGSIIEEKVKWFMVDGEVQTIGLGIEGAHSPSFQFIQSLAKEMIKGLDLLIKEKLPLVIIVKEDMAKALGHSLYANLPKDYPFVCIDSVHVRNGDYIDIGMPIAEGSVLPVIVKTLVFN</sequence>
<dbReference type="RefSeq" id="WP_038282874.1">
    <property type="nucleotide sequence ID" value="NZ_JPME01000019.1"/>
</dbReference>
<dbReference type="PANTHER" id="PTHR32432">
    <property type="entry name" value="CELL DIVISION PROTEIN FTSA-RELATED"/>
    <property type="match status" value="1"/>
</dbReference>
<gene>
    <name evidence="1" type="ORF">IO98_16260</name>
</gene>
<comment type="caution">
    <text evidence="1">The sequence shown here is derived from an EMBL/GenBank/DDBJ whole genome shotgun (WGS) entry which is preliminary data.</text>
</comment>
<dbReference type="NCBIfam" id="NF007992">
    <property type="entry name" value="PRK10719.1-3"/>
    <property type="match status" value="1"/>
</dbReference>
<dbReference type="SUPFAM" id="SSF53067">
    <property type="entry name" value="Actin-like ATPase domain"/>
    <property type="match status" value="1"/>
</dbReference>
<dbReference type="Gene3D" id="3.30.420.40">
    <property type="match status" value="1"/>
</dbReference>